<keyword evidence="2 4" id="KW-0808">Transferase</keyword>
<evidence type="ECO:0000313" key="9">
    <source>
        <dbReference type="Proteomes" id="UP000233778"/>
    </source>
</evidence>
<name>A0A2I5TFX5_SERS3</name>
<dbReference type="UniPathway" id="UPA00185">
    <property type="reaction ID" value="UER00279"/>
</dbReference>
<dbReference type="Proteomes" id="UP000233778">
    <property type="component" value="Chromosome"/>
</dbReference>
<dbReference type="AlphaFoldDB" id="A0A2I5TFX5"/>
<evidence type="ECO:0000256" key="2">
    <source>
        <dbReference type="ARBA" id="ARBA00022679"/>
    </source>
</evidence>
<dbReference type="SUPFAM" id="SSF55729">
    <property type="entry name" value="Acyl-CoA N-acyltransferases (Nat)"/>
    <property type="match status" value="1"/>
</dbReference>
<dbReference type="NCBIfam" id="TIGR03244">
    <property type="entry name" value="arg_catab_AstA"/>
    <property type="match status" value="1"/>
</dbReference>
<keyword evidence="8" id="KW-1185">Reference proteome</keyword>
<keyword evidence="1 4" id="KW-0056">Arginine metabolism</keyword>
<evidence type="ECO:0000313" key="6">
    <source>
        <dbReference type="EMBL" id="AUG99144.1"/>
    </source>
</evidence>
<dbReference type="OrthoDB" id="21121at2"/>
<dbReference type="NCBIfam" id="NF007770">
    <property type="entry name" value="PRK10456.1"/>
    <property type="match status" value="1"/>
</dbReference>
<comment type="function">
    <text evidence="4">Catalyzes the transfer of succinyl-CoA to arginine to produce N(2)-succinylarginine.</text>
</comment>
<feature type="active site" description="Proton donor" evidence="4">
    <location>
        <position position="229"/>
    </location>
</feature>
<sequence length="345" mass="38151">MMIIRPVEQSDLPDLLVLAGKSGVGLTSLPKNEQTLATRIARTICTRQGEVPPGEQGYWFVLEDTVTGRVVGVSALEVAVGLSEPWYSFRLGTLVHASKALGVYKSMQTLTLVHDYTGSSELCTLFLDPDYRHGSNGKLLSKVRFLFIAAFREHFSRKLFAEMRGYSDENGNSPFWDSVGNHFFSIDFAKADYLSGTGQKAFIAELMPKHPLYVDLLAPGAREAIGSVHPHTMPARTVLESEGLRYNGYVDIFDGGPTLDAEIDDLRAVRHSRLLPIVIMDHPCAVPHLPQCLVANDNYHHYRALLVHADPMSDQLPLSLDAARALGVVSGDRIRLLPLIPQEKF</sequence>
<comment type="similarity">
    <text evidence="4">Belongs to the arginine N-succinyltransferase family.</text>
</comment>
<protein>
    <recommendedName>
        <fullName evidence="4 5">Arginine N-succinyltransferase</fullName>
        <shortName evidence="4">AST</shortName>
        <ecNumber evidence="4 5">2.3.1.109</ecNumber>
    </recommendedName>
    <alternativeName>
        <fullName evidence="4">AOST</fullName>
    </alternativeName>
</protein>
<dbReference type="Proteomes" id="UP000017700">
    <property type="component" value="Chromosome"/>
</dbReference>
<dbReference type="PANTHER" id="PTHR30420">
    <property type="entry name" value="N-SUCCINYLARGININE DIHYDROLASE"/>
    <property type="match status" value="1"/>
</dbReference>
<reference evidence="6 9" key="3">
    <citation type="submission" date="2017-11" db="EMBL/GenBank/DDBJ databases">
        <title>Complete genome sequence of Serratia sp. ATCC 39006 LacA.</title>
        <authorList>
            <person name="Hampton H.G."/>
            <person name="Jackson S.A."/>
            <person name="Jauregui R."/>
            <person name="Poulter G.T.M."/>
            <person name="Salmond G.P.C."/>
            <person name="Fineran P.C."/>
        </authorList>
    </citation>
    <scope>NUCLEOTIDE SEQUENCE [LARGE SCALE GENOMIC DNA]</scope>
    <source>
        <strain evidence="6 9">ATCC 39006</strain>
    </source>
</reference>
<evidence type="ECO:0000313" key="7">
    <source>
        <dbReference type="EMBL" id="AUH03460.1"/>
    </source>
</evidence>
<dbReference type="STRING" id="104623.Ser39006_00109"/>
<reference evidence="7" key="4">
    <citation type="submission" date="2017-11" db="EMBL/GenBank/DDBJ databases">
        <title>Complete genome sequence of Serratia sp. ATCC 39006.</title>
        <authorList>
            <person name="Hampton H.G."/>
            <person name="Jackson S.A."/>
            <person name="Jauregui R."/>
            <person name="Poulter G.T.M."/>
            <person name="Salmond G.P.C."/>
            <person name="Fineran P.C."/>
        </authorList>
    </citation>
    <scope>NUCLEOTIDE SEQUENCE</scope>
    <source>
        <strain evidence="7">ATCC 39006</strain>
    </source>
</reference>
<evidence type="ECO:0000256" key="3">
    <source>
        <dbReference type="ARBA" id="ARBA00023315"/>
    </source>
</evidence>
<dbReference type="GO" id="GO:0019544">
    <property type="term" value="P:L-arginine catabolic process to L-glutamate"/>
    <property type="evidence" value="ECO:0007669"/>
    <property type="project" value="UniProtKB-UniRule"/>
</dbReference>
<comment type="catalytic activity">
    <reaction evidence="4">
        <text>succinyl-CoA + L-arginine = N(2)-succinyl-L-arginine + CoA + H(+)</text>
        <dbReference type="Rhea" id="RHEA:15185"/>
        <dbReference type="ChEBI" id="CHEBI:15378"/>
        <dbReference type="ChEBI" id="CHEBI:32682"/>
        <dbReference type="ChEBI" id="CHEBI:57287"/>
        <dbReference type="ChEBI" id="CHEBI:57292"/>
        <dbReference type="ChEBI" id="CHEBI:58241"/>
        <dbReference type="EC" id="2.3.1.109"/>
    </reaction>
</comment>
<evidence type="ECO:0000256" key="1">
    <source>
        <dbReference type="ARBA" id="ARBA00022503"/>
    </source>
</evidence>
<dbReference type="HAMAP" id="MF_01171">
    <property type="entry name" value="AstA"/>
    <property type="match status" value="1"/>
</dbReference>
<evidence type="ECO:0000256" key="5">
    <source>
        <dbReference type="NCBIfam" id="TIGR03244"/>
    </source>
</evidence>
<dbReference type="RefSeq" id="WP_021013386.1">
    <property type="nucleotide sequence ID" value="NZ_CP025084.1"/>
</dbReference>
<dbReference type="NCBIfam" id="TIGR03243">
    <property type="entry name" value="arg_catab_AOST"/>
    <property type="match status" value="1"/>
</dbReference>
<comment type="pathway">
    <text evidence="4">Amino-acid degradation; L-arginine degradation via AST pathway; L-glutamate and succinate from L-arginine: step 1/5.</text>
</comment>
<dbReference type="InterPro" id="IPR016181">
    <property type="entry name" value="Acyl_CoA_acyltransferase"/>
</dbReference>
<evidence type="ECO:0000313" key="8">
    <source>
        <dbReference type="Proteomes" id="UP000017700"/>
    </source>
</evidence>
<reference evidence="7" key="2">
    <citation type="submission" date="2013-09" db="EMBL/GenBank/DDBJ databases">
        <authorList>
            <person name="Wang G."/>
            <person name="Yang Y."/>
            <person name="Su Y."/>
        </authorList>
    </citation>
    <scope>NUCLEOTIDE SEQUENCE</scope>
    <source>
        <strain evidence="7">ATCC 39006</strain>
    </source>
</reference>
<gene>
    <name evidence="4" type="primary">astA</name>
    <name evidence="6" type="ORF">CWC46_04525</name>
    <name evidence="7" type="ORF">Ser39006_004525</name>
</gene>
<proteinExistence type="inferred from homology"/>
<dbReference type="EC" id="2.3.1.109" evidence="4 5"/>
<keyword evidence="3 4" id="KW-0012">Acyltransferase</keyword>
<organism evidence="7 8">
    <name type="scientific">Serratia sp. (strain ATCC 39006)</name>
    <name type="common">Prodigiosinella confusarubida</name>
    <dbReference type="NCBI Taxonomy" id="104623"/>
    <lineage>
        <taxon>Bacteria</taxon>
        <taxon>Pseudomonadati</taxon>
        <taxon>Pseudomonadota</taxon>
        <taxon>Gammaproteobacteria</taxon>
        <taxon>Enterobacterales</taxon>
        <taxon>Pectobacteriaceae</taxon>
        <taxon>Prodigiosinella</taxon>
    </lineage>
</organism>
<dbReference type="KEGG" id="serq:CWC46_04525"/>
<dbReference type="EMBL" id="CP025085">
    <property type="protein sequence ID" value="AUG99144.1"/>
    <property type="molecule type" value="Genomic_DNA"/>
</dbReference>
<reference evidence="7 8" key="1">
    <citation type="journal article" date="2013" name="Genome Announc.">
        <title>Draft genome sequence of Serratia sp. strain ATCC 39006, a model bacterium for analysis of the biosynthesis and regulation of prodigiosin, a carbapenem, and gas vesicles.</title>
        <authorList>
            <person name="Fineran P.C."/>
            <person name="Iglesias Cans M.C."/>
            <person name="Ramsay J.P."/>
            <person name="Wilf N.M."/>
            <person name="Cossyleon D."/>
            <person name="McNeil M.B."/>
            <person name="Williamson N.R."/>
            <person name="Monson R.E."/>
            <person name="Becher S.A."/>
            <person name="Stanton J.A."/>
            <person name="Brugger K."/>
            <person name="Brown S.D."/>
            <person name="Salmond G.P."/>
        </authorList>
    </citation>
    <scope>NUCLEOTIDE SEQUENCE [LARGE SCALE GENOMIC DNA]</scope>
    <source>
        <strain evidence="7">ATCC 39006</strain>
        <strain evidence="8">ATCC 39006 / SC 11482</strain>
    </source>
</reference>
<feature type="binding site" evidence="4">
    <location>
        <position position="125"/>
    </location>
    <ligand>
        <name>succinyl-CoA</name>
        <dbReference type="ChEBI" id="CHEBI:57292"/>
    </ligand>
</feature>
<dbReference type="GO" id="GO:0008791">
    <property type="term" value="F:arginine N-succinyltransferase activity"/>
    <property type="evidence" value="ECO:0007669"/>
    <property type="project" value="UniProtKB-UniRule"/>
</dbReference>
<dbReference type="Pfam" id="PF04958">
    <property type="entry name" value="AstA"/>
    <property type="match status" value="1"/>
</dbReference>
<dbReference type="KEGG" id="sera:Ser39006_004525"/>
<dbReference type="InterPro" id="IPR007041">
    <property type="entry name" value="Arg_succinylTrfase_AstA/AruG"/>
</dbReference>
<evidence type="ECO:0000256" key="4">
    <source>
        <dbReference type="HAMAP-Rule" id="MF_01171"/>
    </source>
</evidence>
<accession>A0A2I5TFX5</accession>
<dbReference type="EMBL" id="CP025084">
    <property type="protein sequence ID" value="AUH03460.1"/>
    <property type="molecule type" value="Genomic_DNA"/>
</dbReference>
<dbReference type="InterPro" id="IPR017650">
    <property type="entry name" value="Arginine_N-succinylTrfase"/>
</dbReference>
<dbReference type="Gene3D" id="2.40.40.20">
    <property type="match status" value="1"/>
</dbReference>
<dbReference type="GO" id="GO:0019545">
    <property type="term" value="P:L-arginine catabolic process to succinate"/>
    <property type="evidence" value="ECO:0007669"/>
    <property type="project" value="UniProtKB-UniRule"/>
</dbReference>
<dbReference type="PANTHER" id="PTHR30420:SF1">
    <property type="entry name" value="ARGININE N-SUCCINYLTRANSFERASE"/>
    <property type="match status" value="1"/>
</dbReference>